<evidence type="ECO:0000313" key="6">
    <source>
        <dbReference type="EMBL" id="MBD2187847.1"/>
    </source>
</evidence>
<keyword evidence="7" id="KW-1185">Reference proteome</keyword>
<feature type="modified residue" description="4-aspartylphosphate" evidence="3">
    <location>
        <position position="1029"/>
    </location>
</feature>
<reference evidence="6 7" key="1">
    <citation type="journal article" date="2020" name="ISME J.">
        <title>Comparative genomics reveals insights into cyanobacterial evolution and habitat adaptation.</title>
        <authorList>
            <person name="Chen M.Y."/>
            <person name="Teng W.K."/>
            <person name="Zhao L."/>
            <person name="Hu C.X."/>
            <person name="Zhou Y.K."/>
            <person name="Han B.P."/>
            <person name="Song L.R."/>
            <person name="Shu W.S."/>
        </authorList>
    </citation>
    <scope>NUCLEOTIDE SEQUENCE [LARGE SCALE GENOMIC DNA]</scope>
    <source>
        <strain evidence="6 7">FACHB-723</strain>
    </source>
</reference>
<keyword evidence="3" id="KW-0597">Phosphoprotein</keyword>
<gene>
    <name evidence="6" type="ORF">H6F41_06800</name>
</gene>
<dbReference type="Proteomes" id="UP000642094">
    <property type="component" value="Unassembled WGS sequence"/>
</dbReference>
<dbReference type="InterPro" id="IPR011006">
    <property type="entry name" value="CheY-like_superfamily"/>
</dbReference>
<evidence type="ECO:0000259" key="5">
    <source>
        <dbReference type="PROSITE" id="PS50110"/>
    </source>
</evidence>
<feature type="region of interest" description="Disordered" evidence="4">
    <location>
        <begin position="400"/>
        <end position="432"/>
    </location>
</feature>
<sequence>MSKAISVKKVFSKEAQSYIQELKNKVLELNVGHSNFHEQLEDLISTNHRLHSLLADSEFGTSKEFLVELNSRFESSINLLRGLQQEVDWITKELFLEVINITSQIINEYCLDRKIIEDKISLQNNLFNQISEHLSKEQDEYTSFFKINQSLDNPNNLNSANSITDAEIDAINDPFQLEDSAEALHLFDFDTEIDSHDLDSEINHDDSENFLMIQLDEDESLESLDLFSNDSEELSPDFFPELSSDIFDSTAGDIALPPALSNPFPNESIKENGARLNGTHLPNQEVRLPIPKLLADIFLESSSEPLLGEQEDTEIVEMVDEDHEVVTIDDDHLESDWDGFINLDFSTADVDTALEESPIYQSKSDDCETALEESPIYQSQSANLPDHQIEEQGISYEEFVNSSSEQEAEHRYELQGETTSQESHNHDASNTVGAEEKNLSNPLSLRQGQQIVSKNDATIRIPVSHLEVLGDLSEELLVRKGSLDVYLGQMRVLSGEAQRHLQLLESDVSDQNQTAIAGLQKSVERIVNVLDLTEQQTYAMSQDVRHLRQNLRQVLKHPISSLVRKFPRILRDLSIQHGKQVELVVQGADISVERLISEIIAEPLEVLLRNAFEHGIESAYERQRQGKPVQGKIEFIVTQTDDSTIIKISDDGNGVDIDKIRNHVEQSAAVAGMPGFSAMDMADEQLVGLIFEPSFHQAHSSSSADTKPKLSDIRKKLREFGGTISVSSQPRQGTQFTMVLPHLLSLMRILLLDINQMCLAMPSQCVLAVIPIDSHNESYLEQDALLWRDRFLPIVRLDEVLKLNCRRHHQDALQISQTNPSSNSLERSRPPHAVPTFVIVQHENDLFAMQTDGCWNEQEATFHQVEGDILLPQIFLGTVVLGTNQAMALLNPAEIVSQCLRSRPNDAVLISHNSDLDSLSSLSDFFSASDVETDNGEKDSEFLPEPENLESSQLFISSQIQGQIFNSSPRSQPPRVLIVESSANIRRYLAMTLNKLGFETYQAGGRTDAIAILRQCLEKETGIEAVITDLEMPNREGFNLLSDIRDDRQLQGLPVVVLNAQDNQDDWQQAQELGADAYFSKPYQAQELVDKLQQLLGS</sequence>
<dbReference type="RefSeq" id="WP_190402716.1">
    <property type="nucleotide sequence ID" value="NZ_JACJQB010000009.1"/>
</dbReference>
<proteinExistence type="predicted"/>
<dbReference type="EMBL" id="JACJQB010000009">
    <property type="protein sequence ID" value="MBD2187847.1"/>
    <property type="molecule type" value="Genomic_DNA"/>
</dbReference>
<dbReference type="Pfam" id="PF01584">
    <property type="entry name" value="CheW"/>
    <property type="match status" value="1"/>
</dbReference>
<dbReference type="SUPFAM" id="SSF52172">
    <property type="entry name" value="CheY-like"/>
    <property type="match status" value="1"/>
</dbReference>
<dbReference type="Pfam" id="PF00072">
    <property type="entry name" value="Response_reg"/>
    <property type="match status" value="1"/>
</dbReference>
<dbReference type="EC" id="2.7.13.3" evidence="2"/>
<feature type="compositionally biased region" description="Polar residues" evidence="4">
    <location>
        <begin position="416"/>
        <end position="432"/>
    </location>
</feature>
<evidence type="ECO:0000256" key="2">
    <source>
        <dbReference type="ARBA" id="ARBA00012438"/>
    </source>
</evidence>
<evidence type="ECO:0000256" key="3">
    <source>
        <dbReference type="PROSITE-ProRule" id="PRU00169"/>
    </source>
</evidence>
<accession>A0ABR7ZVL3</accession>
<organism evidence="6 7">
    <name type="scientific">Pseudanabaena mucicola FACHB-723</name>
    <dbReference type="NCBI Taxonomy" id="2692860"/>
    <lineage>
        <taxon>Bacteria</taxon>
        <taxon>Bacillati</taxon>
        <taxon>Cyanobacteriota</taxon>
        <taxon>Cyanophyceae</taxon>
        <taxon>Pseudanabaenales</taxon>
        <taxon>Pseudanabaenaceae</taxon>
        <taxon>Pseudanabaena</taxon>
    </lineage>
</organism>
<dbReference type="PANTHER" id="PTHR43395:SF1">
    <property type="entry name" value="CHEMOTAXIS PROTEIN CHEA"/>
    <property type="match status" value="1"/>
</dbReference>
<dbReference type="InterPro" id="IPR002545">
    <property type="entry name" value="CheW-lke_dom"/>
</dbReference>
<dbReference type="SMART" id="SM00448">
    <property type="entry name" value="REC"/>
    <property type="match status" value="1"/>
</dbReference>
<dbReference type="Gene3D" id="3.30.565.10">
    <property type="entry name" value="Histidine kinase-like ATPase, C-terminal domain"/>
    <property type="match status" value="1"/>
</dbReference>
<dbReference type="InterPro" id="IPR036061">
    <property type="entry name" value="CheW-like_dom_sf"/>
</dbReference>
<dbReference type="SUPFAM" id="SSF55874">
    <property type="entry name" value="ATPase domain of HSP90 chaperone/DNA topoisomerase II/histidine kinase"/>
    <property type="match status" value="1"/>
</dbReference>
<evidence type="ECO:0000313" key="7">
    <source>
        <dbReference type="Proteomes" id="UP000642094"/>
    </source>
</evidence>
<dbReference type="InterPro" id="IPR003594">
    <property type="entry name" value="HATPase_dom"/>
</dbReference>
<comment type="caution">
    <text evidence="6">The sequence shown here is derived from an EMBL/GenBank/DDBJ whole genome shotgun (WGS) entry which is preliminary data.</text>
</comment>
<dbReference type="InterPro" id="IPR036890">
    <property type="entry name" value="HATPase_C_sf"/>
</dbReference>
<dbReference type="SUPFAM" id="SSF50341">
    <property type="entry name" value="CheW-like"/>
    <property type="match status" value="1"/>
</dbReference>
<dbReference type="InterPro" id="IPR001789">
    <property type="entry name" value="Sig_transdc_resp-reg_receiver"/>
</dbReference>
<dbReference type="PROSITE" id="PS50110">
    <property type="entry name" value="RESPONSE_REGULATORY"/>
    <property type="match status" value="1"/>
</dbReference>
<dbReference type="Pfam" id="PF02518">
    <property type="entry name" value="HATPase_c"/>
    <property type="match status" value="1"/>
</dbReference>
<feature type="domain" description="Response regulatory" evidence="5">
    <location>
        <begin position="975"/>
        <end position="1096"/>
    </location>
</feature>
<dbReference type="SMART" id="SM00387">
    <property type="entry name" value="HATPase_c"/>
    <property type="match status" value="1"/>
</dbReference>
<evidence type="ECO:0000256" key="1">
    <source>
        <dbReference type="ARBA" id="ARBA00000085"/>
    </source>
</evidence>
<protein>
    <recommendedName>
        <fullName evidence="2">histidine kinase</fullName>
        <ecNumber evidence="2">2.7.13.3</ecNumber>
    </recommendedName>
</protein>
<dbReference type="PANTHER" id="PTHR43395">
    <property type="entry name" value="SENSOR HISTIDINE KINASE CHEA"/>
    <property type="match status" value="1"/>
</dbReference>
<dbReference type="Gene3D" id="3.40.50.2300">
    <property type="match status" value="1"/>
</dbReference>
<name>A0ABR7ZVL3_9CYAN</name>
<dbReference type="SMART" id="SM00260">
    <property type="entry name" value="CheW"/>
    <property type="match status" value="1"/>
</dbReference>
<evidence type="ECO:0000256" key="4">
    <source>
        <dbReference type="SAM" id="MobiDB-lite"/>
    </source>
</evidence>
<comment type="catalytic activity">
    <reaction evidence="1">
        <text>ATP + protein L-histidine = ADP + protein N-phospho-L-histidine.</text>
        <dbReference type="EC" id="2.7.13.3"/>
    </reaction>
</comment>
<dbReference type="InterPro" id="IPR051315">
    <property type="entry name" value="Bact_Chemotaxis_CheA"/>
</dbReference>